<dbReference type="PANTHER" id="PTHR47683:SF2">
    <property type="entry name" value="RNA-BINDING S4 DOMAIN-CONTAINING PROTEIN"/>
    <property type="match status" value="1"/>
</dbReference>
<dbReference type="InterPro" id="IPR020094">
    <property type="entry name" value="TruA/RsuA/RluB/E/F_N"/>
</dbReference>
<evidence type="ECO:0000256" key="2">
    <source>
        <dbReference type="ARBA" id="ARBA00023235"/>
    </source>
</evidence>
<feature type="region of interest" description="Disordered" evidence="4">
    <location>
        <begin position="148"/>
        <end position="197"/>
    </location>
</feature>
<dbReference type="InterPro" id="IPR036986">
    <property type="entry name" value="S4_RNA-bd_sf"/>
</dbReference>
<dbReference type="Proteomes" id="UP001497512">
    <property type="component" value="Chromosome 5"/>
</dbReference>
<evidence type="ECO:0000259" key="5">
    <source>
        <dbReference type="SMART" id="SM00363"/>
    </source>
</evidence>
<keyword evidence="2" id="KW-0413">Isomerase</keyword>
<dbReference type="CDD" id="cd00165">
    <property type="entry name" value="S4"/>
    <property type="match status" value="1"/>
</dbReference>
<dbReference type="Gene3D" id="3.30.70.580">
    <property type="entry name" value="Pseudouridine synthase I, catalytic domain, N-terminal subdomain"/>
    <property type="match status" value="1"/>
</dbReference>
<sequence>MANMNCVKCWRIPSTPCRAAPFSASIKKEDMTMIWGRRRGVLVAMPFARICAMSLFWNKSGSSVVVGVVGLSSMSSLASRGSLFSSLQELKLDDAHKKKKTQLQQQLLPGLVHAEKSQQEIRKVIPQRKKVSIPILARDENGNIYLKTAGERAGPATPSSSSPSSLGERDDDAATPKKKQTTLRIATGVKKPAATSSGLPRYTKAARRFYNQKFRAEPERLSKVLAAAGVASRRGSEDIIFAGRVKVNGKVCTLPQTPVDPLKDIIFLNGRSLPKKPVLKFYFALNKPKGYICSNAAEGLKPVLSLFEDYWKIWSQRNPGMQRPRLFTVGRLDVATSGLLLVTNDGDFAQKVSHPSYGLTKEYVVTVTEKVSKRQVQLIAQGTKVQGVQCVPTLVELLDAAEPGDARHRIRIEVCEGRNHEVRQLVANAGLEVQGLKRVRIGGLRLSRKLAAGKYEVLTETQVNKVMEKPV</sequence>
<evidence type="ECO:0000256" key="4">
    <source>
        <dbReference type="SAM" id="MobiDB-lite"/>
    </source>
</evidence>
<dbReference type="PANTHER" id="PTHR47683">
    <property type="entry name" value="PSEUDOURIDINE SYNTHASE FAMILY PROTEIN-RELATED"/>
    <property type="match status" value="1"/>
</dbReference>
<evidence type="ECO:0000313" key="6">
    <source>
        <dbReference type="EMBL" id="CAK9225788.1"/>
    </source>
</evidence>
<dbReference type="Gene3D" id="3.10.290.10">
    <property type="entry name" value="RNA-binding S4 domain"/>
    <property type="match status" value="1"/>
</dbReference>
<reference evidence="6" key="1">
    <citation type="submission" date="2024-02" db="EMBL/GenBank/DDBJ databases">
        <authorList>
            <consortium name="ELIXIR-Norway"/>
            <consortium name="Elixir Norway"/>
        </authorList>
    </citation>
    <scope>NUCLEOTIDE SEQUENCE</scope>
</reference>
<accession>A0ABP0UN32</accession>
<evidence type="ECO:0000256" key="1">
    <source>
        <dbReference type="ARBA" id="ARBA00008348"/>
    </source>
</evidence>
<dbReference type="InterPro" id="IPR002942">
    <property type="entry name" value="S4_RNA-bd"/>
</dbReference>
<name>A0ABP0UN32_9BRYO</name>
<gene>
    <name evidence="6" type="ORF">CSSPTR1EN2_LOCUS17902</name>
</gene>
<protein>
    <recommendedName>
        <fullName evidence="5">RNA-binding S4 domain-containing protein</fullName>
    </recommendedName>
</protein>
<dbReference type="SMART" id="SM00363">
    <property type="entry name" value="S4"/>
    <property type="match status" value="1"/>
</dbReference>
<comment type="similarity">
    <text evidence="1">Belongs to the pseudouridine synthase RsuA family.</text>
</comment>
<dbReference type="SUPFAM" id="SSF55174">
    <property type="entry name" value="Alpha-L RNA-binding motif"/>
    <property type="match status" value="1"/>
</dbReference>
<dbReference type="Gene3D" id="3.30.70.1560">
    <property type="entry name" value="Alpha-L RNA-binding motif"/>
    <property type="match status" value="1"/>
</dbReference>
<keyword evidence="3" id="KW-0694">RNA-binding</keyword>
<dbReference type="SUPFAM" id="SSF55120">
    <property type="entry name" value="Pseudouridine synthase"/>
    <property type="match status" value="1"/>
</dbReference>
<evidence type="ECO:0000313" key="7">
    <source>
        <dbReference type="Proteomes" id="UP001497512"/>
    </source>
</evidence>
<dbReference type="Pfam" id="PF01479">
    <property type="entry name" value="S4"/>
    <property type="match status" value="1"/>
</dbReference>
<evidence type="ECO:0000256" key="3">
    <source>
        <dbReference type="PROSITE-ProRule" id="PRU00182"/>
    </source>
</evidence>
<keyword evidence="7" id="KW-1185">Reference proteome</keyword>
<dbReference type="InterPro" id="IPR006145">
    <property type="entry name" value="PsdUridine_synth_RsuA/RluA"/>
</dbReference>
<dbReference type="InterPro" id="IPR050343">
    <property type="entry name" value="RsuA_PseudoU_synthase"/>
</dbReference>
<dbReference type="PROSITE" id="PS50889">
    <property type="entry name" value="S4"/>
    <property type="match status" value="1"/>
</dbReference>
<dbReference type="Pfam" id="PF00849">
    <property type="entry name" value="PseudoU_synth_2"/>
    <property type="match status" value="1"/>
</dbReference>
<dbReference type="InterPro" id="IPR020103">
    <property type="entry name" value="PsdUridine_synth_cat_dom_sf"/>
</dbReference>
<dbReference type="InterPro" id="IPR018496">
    <property type="entry name" value="PsdUridine_synth_RsuA/RluB_CS"/>
</dbReference>
<dbReference type="InterPro" id="IPR042092">
    <property type="entry name" value="PsdUridine_s_RsuA/RluB/E/F_cat"/>
</dbReference>
<dbReference type="PROSITE" id="PS01149">
    <property type="entry name" value="PSI_RSU"/>
    <property type="match status" value="1"/>
</dbReference>
<dbReference type="EMBL" id="OZ019897">
    <property type="protein sequence ID" value="CAK9225788.1"/>
    <property type="molecule type" value="Genomic_DNA"/>
</dbReference>
<organism evidence="6 7">
    <name type="scientific">Sphagnum troendelagicum</name>
    <dbReference type="NCBI Taxonomy" id="128251"/>
    <lineage>
        <taxon>Eukaryota</taxon>
        <taxon>Viridiplantae</taxon>
        <taxon>Streptophyta</taxon>
        <taxon>Embryophyta</taxon>
        <taxon>Bryophyta</taxon>
        <taxon>Sphagnophytina</taxon>
        <taxon>Sphagnopsida</taxon>
        <taxon>Sphagnales</taxon>
        <taxon>Sphagnaceae</taxon>
        <taxon>Sphagnum</taxon>
    </lineage>
</organism>
<proteinExistence type="inferred from homology"/>
<feature type="domain" description="RNA-binding S4" evidence="5">
    <location>
        <begin position="219"/>
        <end position="283"/>
    </location>
</feature>